<comment type="subcellular location">
    <subcellularLocation>
        <location evidence="1">Membrane</location>
        <topology evidence="1">Multi-pass membrane protein</topology>
    </subcellularLocation>
</comment>
<keyword evidence="12 13" id="KW-0275">Fatty acid biosynthesis</keyword>
<organism evidence="15 16">
    <name type="scientific">Dinothrombium tinctorium</name>
    <dbReference type="NCBI Taxonomy" id="1965070"/>
    <lineage>
        <taxon>Eukaryota</taxon>
        <taxon>Metazoa</taxon>
        <taxon>Ecdysozoa</taxon>
        <taxon>Arthropoda</taxon>
        <taxon>Chelicerata</taxon>
        <taxon>Arachnida</taxon>
        <taxon>Acari</taxon>
        <taxon>Acariformes</taxon>
        <taxon>Trombidiformes</taxon>
        <taxon>Prostigmata</taxon>
        <taxon>Anystina</taxon>
        <taxon>Parasitengona</taxon>
        <taxon>Trombidioidea</taxon>
        <taxon>Trombidiidae</taxon>
        <taxon>Dinothrombium</taxon>
    </lineage>
</organism>
<evidence type="ECO:0000256" key="10">
    <source>
        <dbReference type="ARBA" id="ARBA00023098"/>
    </source>
</evidence>
<dbReference type="GO" id="GO:0005789">
    <property type="term" value="C:endoplasmic reticulum membrane"/>
    <property type="evidence" value="ECO:0007669"/>
    <property type="project" value="TreeGrafter"/>
</dbReference>
<evidence type="ECO:0000256" key="7">
    <source>
        <dbReference type="ARBA" id="ARBA00022989"/>
    </source>
</evidence>
<evidence type="ECO:0000313" key="15">
    <source>
        <dbReference type="EMBL" id="RWS01241.1"/>
    </source>
</evidence>
<keyword evidence="9" id="KW-0408">Iron</keyword>
<evidence type="ECO:0000256" key="3">
    <source>
        <dbReference type="ARBA" id="ARBA00022516"/>
    </source>
</evidence>
<evidence type="ECO:0000256" key="14">
    <source>
        <dbReference type="SAM" id="Phobius"/>
    </source>
</evidence>
<gene>
    <name evidence="15" type="ORF">B4U79_14627</name>
</gene>
<evidence type="ECO:0000256" key="13">
    <source>
        <dbReference type="RuleBase" id="RU000581"/>
    </source>
</evidence>
<dbReference type="AlphaFoldDB" id="A0A443QE09"/>
<dbReference type="GO" id="GO:0005506">
    <property type="term" value="F:iron ion binding"/>
    <property type="evidence" value="ECO:0007669"/>
    <property type="project" value="TreeGrafter"/>
</dbReference>
<name>A0A443QE09_9ACAR</name>
<evidence type="ECO:0000256" key="6">
    <source>
        <dbReference type="ARBA" id="ARBA00022832"/>
    </source>
</evidence>
<evidence type="ECO:0000313" key="16">
    <source>
        <dbReference type="Proteomes" id="UP000285301"/>
    </source>
</evidence>
<keyword evidence="3 13" id="KW-0444">Lipid biosynthesis</keyword>
<keyword evidence="16" id="KW-1185">Reference proteome</keyword>
<keyword evidence="10" id="KW-0443">Lipid metabolism</keyword>
<dbReference type="GO" id="GO:0004768">
    <property type="term" value="F:stearoyl-CoA 9-desaturase activity"/>
    <property type="evidence" value="ECO:0007669"/>
    <property type="project" value="TreeGrafter"/>
</dbReference>
<feature type="transmembrane region" description="Helical" evidence="14">
    <location>
        <begin position="59"/>
        <end position="78"/>
    </location>
</feature>
<protein>
    <submittedName>
        <fullName evidence="15">Acyl-CoA Delta(11) desaturase-like protein</fullName>
    </submittedName>
</protein>
<dbReference type="PRINTS" id="PR00075">
    <property type="entry name" value="FACDDSATRASE"/>
</dbReference>
<comment type="caution">
    <text evidence="15">The sequence shown here is derived from an EMBL/GenBank/DDBJ whole genome shotgun (WGS) entry which is preliminary data.</text>
</comment>
<dbReference type="Proteomes" id="UP000285301">
    <property type="component" value="Unassembled WGS sequence"/>
</dbReference>
<evidence type="ECO:0000256" key="12">
    <source>
        <dbReference type="ARBA" id="ARBA00023160"/>
    </source>
</evidence>
<keyword evidence="8 13" id="KW-0560">Oxidoreductase</keyword>
<evidence type="ECO:0000256" key="4">
    <source>
        <dbReference type="ARBA" id="ARBA00022692"/>
    </source>
</evidence>
<evidence type="ECO:0000256" key="8">
    <source>
        <dbReference type="ARBA" id="ARBA00023002"/>
    </source>
</evidence>
<dbReference type="PANTHER" id="PTHR11351">
    <property type="entry name" value="ACYL-COA DESATURASE"/>
    <property type="match status" value="1"/>
</dbReference>
<evidence type="ECO:0000256" key="5">
    <source>
        <dbReference type="ARBA" id="ARBA00022723"/>
    </source>
</evidence>
<dbReference type="EMBL" id="NCKU01009568">
    <property type="protein sequence ID" value="RWS01241.1"/>
    <property type="molecule type" value="Genomic_DNA"/>
</dbReference>
<keyword evidence="5" id="KW-0479">Metal-binding</keyword>
<dbReference type="OrthoDB" id="10260134at2759"/>
<sequence>MDSKQRENSEVNAVLEKDEYEVKLVWRNIILFVFLHLSLFYGVYLFLKEKDTLLFCWQLIWGYLGGLGVTAGAHRLWAHRSYKARLPLRIFLAYCFILAGQNDIYEWCRDHRVHHKFSDTDADPHNSTRGFFFSHMGWLCVRKHLKVKEKGRTIDLSDLTRDPVVRLQRNAAHYWGYRPYASKISPRESPFVIVCNPLGEGFHNYHHTFPQDYKASEYGWFLQLNITAAFIDLMALIGQAYDLKTADKKTVELHKIRALKCQN</sequence>
<evidence type="ECO:0000256" key="2">
    <source>
        <dbReference type="ARBA" id="ARBA00009295"/>
    </source>
</evidence>
<proteinExistence type="inferred from homology"/>
<keyword evidence="11 14" id="KW-0472">Membrane</keyword>
<dbReference type="CDD" id="cd03505">
    <property type="entry name" value="Delta9-FADS-like"/>
    <property type="match status" value="1"/>
</dbReference>
<reference evidence="15 16" key="1">
    <citation type="journal article" date="2018" name="Gigascience">
        <title>Genomes of trombidid mites reveal novel predicted allergens and laterally-transferred genes associated with secondary metabolism.</title>
        <authorList>
            <person name="Dong X."/>
            <person name="Chaisiri K."/>
            <person name="Xia D."/>
            <person name="Armstrong S.D."/>
            <person name="Fang Y."/>
            <person name="Donnelly M.J."/>
            <person name="Kadowaki T."/>
            <person name="McGarry J.W."/>
            <person name="Darby A.C."/>
            <person name="Makepeace B.L."/>
        </authorList>
    </citation>
    <scope>NUCLEOTIDE SEQUENCE [LARGE SCALE GENOMIC DNA]</scope>
    <source>
        <strain evidence="15">UoL-WK</strain>
    </source>
</reference>
<evidence type="ECO:0000256" key="1">
    <source>
        <dbReference type="ARBA" id="ARBA00004141"/>
    </source>
</evidence>
<dbReference type="PROSITE" id="PS00476">
    <property type="entry name" value="FATTY_ACID_DESATUR_1"/>
    <property type="match status" value="1"/>
</dbReference>
<dbReference type="InterPro" id="IPR001522">
    <property type="entry name" value="FADS-1_CS"/>
</dbReference>
<accession>A0A443QE09</accession>
<keyword evidence="7 14" id="KW-1133">Transmembrane helix</keyword>
<comment type="similarity">
    <text evidence="2 13">Belongs to the fatty acid desaturase type 1 family.</text>
</comment>
<comment type="cofactor">
    <cofactor evidence="13">
        <name>Fe(2+)</name>
        <dbReference type="ChEBI" id="CHEBI:29033"/>
    </cofactor>
</comment>
<feature type="transmembrane region" description="Helical" evidence="14">
    <location>
        <begin position="25"/>
        <end position="47"/>
    </location>
</feature>
<keyword evidence="4 13" id="KW-0812">Transmembrane</keyword>
<comment type="domain">
    <text evidence="13">The histidine box domains are involved in binding the catalytic metal ions.</text>
</comment>
<evidence type="ECO:0000256" key="11">
    <source>
        <dbReference type="ARBA" id="ARBA00023136"/>
    </source>
</evidence>
<evidence type="ECO:0000256" key="9">
    <source>
        <dbReference type="ARBA" id="ARBA00023004"/>
    </source>
</evidence>
<dbReference type="STRING" id="1965070.A0A443QE09"/>
<dbReference type="GO" id="GO:0006636">
    <property type="term" value="P:unsaturated fatty acid biosynthetic process"/>
    <property type="evidence" value="ECO:0007669"/>
    <property type="project" value="TreeGrafter"/>
</dbReference>
<keyword evidence="6" id="KW-0276">Fatty acid metabolism</keyword>
<dbReference type="InterPro" id="IPR015876">
    <property type="entry name" value="Acyl-CoA_DS"/>
</dbReference>
<dbReference type="PANTHER" id="PTHR11351:SF98">
    <property type="entry name" value="RE43130P"/>
    <property type="match status" value="1"/>
</dbReference>